<accession>A0A1Q9CAP1</accession>
<dbReference type="Gene3D" id="1.10.287.110">
    <property type="entry name" value="DnaJ domain"/>
    <property type="match status" value="1"/>
</dbReference>
<evidence type="ECO:0000256" key="1">
    <source>
        <dbReference type="ARBA" id="ARBA00022801"/>
    </source>
</evidence>
<dbReference type="AlphaFoldDB" id="A0A1Q9CAP1"/>
<feature type="transmembrane region" description="Helical" evidence="2">
    <location>
        <begin position="802"/>
        <end position="825"/>
    </location>
</feature>
<feature type="domain" description="J" evidence="3">
    <location>
        <begin position="71"/>
        <end position="136"/>
    </location>
</feature>
<gene>
    <name evidence="4" type="primary">rnz</name>
    <name evidence="4" type="ORF">AK812_SmicGene39644</name>
</gene>
<dbReference type="SUPFAM" id="SSF56281">
    <property type="entry name" value="Metallo-hydrolase/oxidoreductase"/>
    <property type="match status" value="1"/>
</dbReference>
<dbReference type="CDD" id="cd07719">
    <property type="entry name" value="arylsulfatase_AtsA-like_MBL-fold"/>
    <property type="match status" value="1"/>
</dbReference>
<dbReference type="PROSITE" id="PS50076">
    <property type="entry name" value="DNAJ_2"/>
    <property type="match status" value="1"/>
</dbReference>
<evidence type="ECO:0000313" key="4">
    <source>
        <dbReference type="EMBL" id="OLP80000.1"/>
    </source>
</evidence>
<proteinExistence type="predicted"/>
<dbReference type="SUPFAM" id="SSF46565">
    <property type="entry name" value="Chaperone J-domain"/>
    <property type="match status" value="1"/>
</dbReference>
<dbReference type="PANTHER" id="PTHR46018:SF2">
    <property type="entry name" value="ZINC PHOSPHODIESTERASE ELAC PROTEIN 1"/>
    <property type="match status" value="1"/>
</dbReference>
<protein>
    <submittedName>
        <fullName evidence="4">Ribonuclease Z</fullName>
    </submittedName>
</protein>
<keyword evidence="5" id="KW-1185">Reference proteome</keyword>
<keyword evidence="2" id="KW-0472">Membrane</keyword>
<feature type="transmembrane region" description="Helical" evidence="2">
    <location>
        <begin position="778"/>
        <end position="795"/>
    </location>
</feature>
<organism evidence="4 5">
    <name type="scientific">Symbiodinium microadriaticum</name>
    <name type="common">Dinoflagellate</name>
    <name type="synonym">Zooxanthella microadriatica</name>
    <dbReference type="NCBI Taxonomy" id="2951"/>
    <lineage>
        <taxon>Eukaryota</taxon>
        <taxon>Sar</taxon>
        <taxon>Alveolata</taxon>
        <taxon>Dinophyceae</taxon>
        <taxon>Suessiales</taxon>
        <taxon>Symbiodiniaceae</taxon>
        <taxon>Symbiodinium</taxon>
    </lineage>
</organism>
<dbReference type="InterPro" id="IPR001623">
    <property type="entry name" value="DnaJ_domain"/>
</dbReference>
<keyword evidence="2" id="KW-0812">Transmembrane</keyword>
<dbReference type="Proteomes" id="UP000186817">
    <property type="component" value="Unassembled WGS sequence"/>
</dbReference>
<evidence type="ECO:0000256" key="2">
    <source>
        <dbReference type="SAM" id="Phobius"/>
    </source>
</evidence>
<dbReference type="InterPro" id="IPR036869">
    <property type="entry name" value="J_dom_sf"/>
</dbReference>
<dbReference type="InterPro" id="IPR044094">
    <property type="entry name" value="AtsA-like_MBL-fold"/>
</dbReference>
<dbReference type="InterPro" id="IPR001279">
    <property type="entry name" value="Metallo-B-lactamas"/>
</dbReference>
<dbReference type="CDD" id="cd06257">
    <property type="entry name" value="DnaJ"/>
    <property type="match status" value="1"/>
</dbReference>
<dbReference type="PRINTS" id="PR00625">
    <property type="entry name" value="JDOMAIN"/>
</dbReference>
<dbReference type="Gene3D" id="3.60.15.10">
    <property type="entry name" value="Ribonuclease Z/Hydroxyacylglutathione hydrolase-like"/>
    <property type="match status" value="1"/>
</dbReference>
<reference evidence="4 5" key="1">
    <citation type="submission" date="2016-02" db="EMBL/GenBank/DDBJ databases">
        <title>Genome analysis of coral dinoflagellate symbionts highlights evolutionary adaptations to a symbiotic lifestyle.</title>
        <authorList>
            <person name="Aranda M."/>
            <person name="Li Y."/>
            <person name="Liew Y.J."/>
            <person name="Baumgarten S."/>
            <person name="Simakov O."/>
            <person name="Wilson M."/>
            <person name="Piel J."/>
            <person name="Ashoor H."/>
            <person name="Bougouffa S."/>
            <person name="Bajic V.B."/>
            <person name="Ryu T."/>
            <person name="Ravasi T."/>
            <person name="Bayer T."/>
            <person name="Micklem G."/>
            <person name="Kim H."/>
            <person name="Bhak J."/>
            <person name="Lajeunesse T.C."/>
            <person name="Voolstra C.R."/>
        </authorList>
    </citation>
    <scope>NUCLEOTIDE SEQUENCE [LARGE SCALE GENOMIC DNA]</scope>
    <source>
        <strain evidence="4 5">CCMP2467</strain>
    </source>
</reference>
<dbReference type="Pfam" id="PF00753">
    <property type="entry name" value="Lactamase_B"/>
    <property type="match status" value="1"/>
</dbReference>
<dbReference type="SMART" id="SM00271">
    <property type="entry name" value="DnaJ"/>
    <property type="match status" value="1"/>
</dbReference>
<name>A0A1Q9CAP1_SYMMI</name>
<evidence type="ECO:0000313" key="5">
    <source>
        <dbReference type="Proteomes" id="UP000186817"/>
    </source>
</evidence>
<dbReference type="Pfam" id="PF00226">
    <property type="entry name" value="DnaJ"/>
    <property type="match status" value="1"/>
</dbReference>
<dbReference type="EMBL" id="LSRX01001427">
    <property type="protein sequence ID" value="OLP80000.1"/>
    <property type="molecule type" value="Genomic_DNA"/>
</dbReference>
<dbReference type="OrthoDB" id="527344at2759"/>
<sequence length="1118" mass="124673">MVSAYRLRTVMDEHSPEPIVKREGDDRFRGIIKVQLVGAAIGWLMKAMQRKRHKLRKGVALLGALGDEGTAVRPLAQVQRGAELREIKKAYHTKSLQHHPDKDKDNPLAPVLFQQVSKAYAALTDDAARKNYEKRSQLKLTDRPFLAPLVSTLVPLGVKRNSQKPIVGDRMLVTDLEQLVVVMTGTGTPVADPDRAAQGISVFAGGEYLLFDTGPGVAENMAAQGMPRGALTHVFFTHYHSDHIGDFGEVMTTSWVFGRTQTLQTHGPEGLKRVVGGFAQAYGPDMVYRRAHHTAAVMPTDNWMPSMNEFTLPDAEMNMTASDPAPFFNVYSKGDLKVQAFRAHHEPVVPAVGYKVSYKGRSVVIGGDSVMTRGHKDACRDVDVCILDAIHHKVIEVTAETFKNMDLSEDQGSSQYTRVSKMLLDTIDYHSAPWDLVELAKESRPSLVIPIHMVPSPTNPLMKRLLTTYYREPIERVSGKRNTEIKFGEDGMAFILPANSQEIQEKRYCCSRIQFLMQRYGNPDGPVQMKASLQELVLLRVPPHHHERAFGCCMWARRCGAKPRWPSRIKVVFFSFLSGTLGLSVYMYMSGLSTSSLDLSRSTSEQPLCLTSWPQRYDQVVTSTIWNEDDVLFKAPGADEEFFAKYGCEVPALSGAVCRDVSFHTEDLQRPLALAMGATGFDYDLMGAWALWWLLLTLVAWVGVTIHDLALIGQSQKDFVLDVSGVNKHCPCIRSVWKFLAGYRPLVRLANSERFGTRSLGIALAVLLAPVLLAWNLVVLLFIICPLILFAFMRYPIRMSRAWVFIISVACVLYGSALTMQQLAFVARTDLRPRYALTWEAQGFQSASLQTSLCTCGCDYSMSLNVSVNLAVIGLVTTVKSAFLAFRCLKGLRRSQWANLLSVTFPVPLTVYTVDWQQADGQPIRFRTKEMPVQGEVAFDPFAMMDEQPDSAYTTVHLRPERVHRFEKSEHGELRVLQPSRRLEMPGMPVPSKLEPAQFKAVIEAEYIGCCGFPWPTGGKKFVYDEDFLDTLERGTAVPHVEGLTPAKDLAEEEESDMDESTTADCAVEFAGIPIACQVRDCGRPSGTWLPFAAAPVLQPREDTPLSGDDREASLRRL</sequence>
<comment type="caution">
    <text evidence="4">The sequence shown here is derived from an EMBL/GenBank/DDBJ whole genome shotgun (WGS) entry which is preliminary data.</text>
</comment>
<dbReference type="PROSITE" id="PS00636">
    <property type="entry name" value="DNAJ_1"/>
    <property type="match status" value="1"/>
</dbReference>
<evidence type="ECO:0000259" key="3">
    <source>
        <dbReference type="PROSITE" id="PS50076"/>
    </source>
</evidence>
<keyword evidence="2" id="KW-1133">Transmembrane helix</keyword>
<dbReference type="InterPro" id="IPR018253">
    <property type="entry name" value="DnaJ_domain_CS"/>
</dbReference>
<dbReference type="PANTHER" id="PTHR46018">
    <property type="entry name" value="ZINC PHOSPHODIESTERASE ELAC PROTEIN 1"/>
    <property type="match status" value="1"/>
</dbReference>
<keyword evidence="1" id="KW-0378">Hydrolase</keyword>
<dbReference type="GO" id="GO:0042781">
    <property type="term" value="F:3'-tRNA processing endoribonuclease activity"/>
    <property type="evidence" value="ECO:0007669"/>
    <property type="project" value="TreeGrafter"/>
</dbReference>
<feature type="transmembrane region" description="Helical" evidence="2">
    <location>
        <begin position="690"/>
        <end position="711"/>
    </location>
</feature>
<feature type="transmembrane region" description="Helical" evidence="2">
    <location>
        <begin position="571"/>
        <end position="589"/>
    </location>
</feature>
<dbReference type="InterPro" id="IPR036866">
    <property type="entry name" value="RibonucZ/Hydroxyglut_hydro"/>
</dbReference>